<protein>
    <submittedName>
        <fullName evidence="2">Uncharacterized protein</fullName>
    </submittedName>
</protein>
<feature type="chain" id="PRO_5017595362" evidence="1">
    <location>
        <begin position="27"/>
        <end position="201"/>
    </location>
</feature>
<organism evidence="2 3">
    <name type="scientific">Oceanobacillus arenosus</name>
    <dbReference type="NCBI Taxonomy" id="1229153"/>
    <lineage>
        <taxon>Bacteria</taxon>
        <taxon>Bacillati</taxon>
        <taxon>Bacillota</taxon>
        <taxon>Bacilli</taxon>
        <taxon>Bacillales</taxon>
        <taxon>Bacillaceae</taxon>
        <taxon>Oceanobacillus</taxon>
    </lineage>
</organism>
<keyword evidence="3" id="KW-1185">Reference proteome</keyword>
<name>A0A3D8PZR3_9BACI</name>
<feature type="signal peptide" evidence="1">
    <location>
        <begin position="1"/>
        <end position="26"/>
    </location>
</feature>
<dbReference type="OrthoDB" id="2364035at2"/>
<keyword evidence="1" id="KW-0732">Signal</keyword>
<proteinExistence type="predicted"/>
<dbReference type="EMBL" id="PIOC01000007">
    <property type="protein sequence ID" value="RDW20838.1"/>
    <property type="molecule type" value="Genomic_DNA"/>
</dbReference>
<dbReference type="RefSeq" id="WP_115771875.1">
    <property type="nucleotide sequence ID" value="NZ_PIOC01000007.1"/>
</dbReference>
<accession>A0A3D8PZR3</accession>
<evidence type="ECO:0000313" key="3">
    <source>
        <dbReference type="Proteomes" id="UP000257143"/>
    </source>
</evidence>
<dbReference type="AlphaFoldDB" id="A0A3D8PZR3"/>
<gene>
    <name evidence="2" type="ORF">CWR48_04595</name>
</gene>
<reference evidence="3" key="1">
    <citation type="submission" date="2017-11" db="EMBL/GenBank/DDBJ databases">
        <authorList>
            <person name="Zhu W."/>
        </authorList>
    </citation>
    <scope>NUCLEOTIDE SEQUENCE [LARGE SCALE GENOMIC DNA]</scope>
    <source>
        <strain evidence="3">CAU 1183</strain>
    </source>
</reference>
<evidence type="ECO:0000256" key="1">
    <source>
        <dbReference type="SAM" id="SignalP"/>
    </source>
</evidence>
<dbReference type="Proteomes" id="UP000257143">
    <property type="component" value="Unassembled WGS sequence"/>
</dbReference>
<evidence type="ECO:0000313" key="2">
    <source>
        <dbReference type="EMBL" id="RDW20838.1"/>
    </source>
</evidence>
<sequence length="201" mass="22524">MKVKFFIILSMIMALIVSSIPASVFAADSGSTSNIESSSDYFMNNSTLYDQYVKLNLKEKKYYLTNEAQERLDSQTFTALENQIQTANQNIKESLAYPAISPDEYALSDPTVKTNPIELQAKFKEGVNKIVFHWWGTSVYVKKSTLNSLGKGITIAGIWIPQTLLRKVVASMGVVIGSVPGGMIFDRAYISPTLFNWVRWQ</sequence>
<comment type="caution">
    <text evidence="2">The sequence shown here is derived from an EMBL/GenBank/DDBJ whole genome shotgun (WGS) entry which is preliminary data.</text>
</comment>